<dbReference type="EMBL" id="MFJA01000070">
    <property type="protein sequence ID" value="OGG02227.1"/>
    <property type="molecule type" value="Genomic_DNA"/>
</dbReference>
<gene>
    <name evidence="1" type="ORF">A2W14_02540</name>
</gene>
<evidence type="ECO:0000313" key="2">
    <source>
        <dbReference type="Proteomes" id="UP000176665"/>
    </source>
</evidence>
<dbReference type="AlphaFoldDB" id="A0A1F5YQG2"/>
<dbReference type="STRING" id="1798371.A2W14_02540"/>
<protein>
    <recommendedName>
        <fullName evidence="3">Antitoxin</fullName>
    </recommendedName>
</protein>
<reference evidence="1 2" key="1">
    <citation type="journal article" date="2016" name="Nat. Commun.">
        <title>Thousands of microbial genomes shed light on interconnected biogeochemical processes in an aquifer system.</title>
        <authorList>
            <person name="Anantharaman K."/>
            <person name="Brown C.T."/>
            <person name="Hug L.A."/>
            <person name="Sharon I."/>
            <person name="Castelle C.J."/>
            <person name="Probst A.J."/>
            <person name="Thomas B.C."/>
            <person name="Singh A."/>
            <person name="Wilkins M.J."/>
            <person name="Karaoz U."/>
            <person name="Brodie E.L."/>
            <person name="Williams K.H."/>
            <person name="Hubbard S.S."/>
            <person name="Banfield J.F."/>
        </authorList>
    </citation>
    <scope>NUCLEOTIDE SEQUENCE [LARGE SCALE GENOMIC DNA]</scope>
</reference>
<dbReference type="Proteomes" id="UP000176665">
    <property type="component" value="Unassembled WGS sequence"/>
</dbReference>
<sequence>MKRNIKNNPLKDIILDKFEQSVEAALERGEFESAPNLKEKKKMFAEAVIAYKDLNITKRITLRVKHEDLIKVKIKAKKNRIPYQTLISAIIHQFAEGKTNLVI</sequence>
<name>A0A1F5YQG2_9BACT</name>
<comment type="caution">
    <text evidence="1">The sequence shown here is derived from an EMBL/GenBank/DDBJ whole genome shotgun (WGS) entry which is preliminary data.</text>
</comment>
<accession>A0A1F5YQG2</accession>
<evidence type="ECO:0008006" key="3">
    <source>
        <dbReference type="Google" id="ProtNLM"/>
    </source>
</evidence>
<proteinExistence type="predicted"/>
<evidence type="ECO:0000313" key="1">
    <source>
        <dbReference type="EMBL" id="OGG02227.1"/>
    </source>
</evidence>
<organism evidence="1 2">
    <name type="scientific">Candidatus Gottesmanbacteria bacterium RBG_16_37_8</name>
    <dbReference type="NCBI Taxonomy" id="1798371"/>
    <lineage>
        <taxon>Bacteria</taxon>
        <taxon>Candidatus Gottesmaniibacteriota</taxon>
    </lineage>
</organism>